<dbReference type="KEGG" id="nah:F5544_40950"/>
<dbReference type="GO" id="GO:0005840">
    <property type="term" value="C:ribosome"/>
    <property type="evidence" value="ECO:0007669"/>
    <property type="project" value="UniProtKB-KW"/>
</dbReference>
<dbReference type="AlphaFoldDB" id="A0A6G9YS29"/>
<dbReference type="CDD" id="cd05797">
    <property type="entry name" value="Ribosomal_L10"/>
    <property type="match status" value="1"/>
</dbReference>
<dbReference type="InterPro" id="IPR047865">
    <property type="entry name" value="Ribosomal_uL10_bac_type"/>
</dbReference>
<dbReference type="NCBIfam" id="NF000955">
    <property type="entry name" value="PRK00099.1-1"/>
    <property type="match status" value="1"/>
</dbReference>
<evidence type="ECO:0000256" key="5">
    <source>
        <dbReference type="HAMAP-Rule" id="MF_00362"/>
    </source>
</evidence>
<evidence type="ECO:0000256" key="6">
    <source>
        <dbReference type="SAM" id="MobiDB-lite"/>
    </source>
</evidence>
<dbReference type="GO" id="GO:1990904">
    <property type="term" value="C:ribonucleoprotein complex"/>
    <property type="evidence" value="ECO:0007669"/>
    <property type="project" value="UniProtKB-KW"/>
</dbReference>
<dbReference type="EMBL" id="CP046172">
    <property type="protein sequence ID" value="QIS16004.1"/>
    <property type="molecule type" value="Genomic_DNA"/>
</dbReference>
<dbReference type="InterPro" id="IPR043141">
    <property type="entry name" value="Ribosomal_uL10-like_sf"/>
</dbReference>
<dbReference type="GO" id="GO:0006412">
    <property type="term" value="P:translation"/>
    <property type="evidence" value="ECO:0007669"/>
    <property type="project" value="UniProtKB-UniRule"/>
</dbReference>
<keyword evidence="5" id="KW-0694">RNA-binding</keyword>
<comment type="function">
    <text evidence="5">Forms part of the ribosomal stalk, playing a central role in the interaction of the ribosome with GTP-bound translation factors.</text>
</comment>
<accession>A0A6G9YS29</accession>
<dbReference type="PANTHER" id="PTHR11560">
    <property type="entry name" value="39S RIBOSOMAL PROTEIN L10, MITOCHONDRIAL"/>
    <property type="match status" value="1"/>
</dbReference>
<evidence type="ECO:0000256" key="1">
    <source>
        <dbReference type="ARBA" id="ARBA00008889"/>
    </source>
</evidence>
<keyword evidence="3 5" id="KW-0687">Ribonucleoprotein</keyword>
<comment type="subunit">
    <text evidence="5">Part of the ribosomal stalk of the 50S ribosomal subunit. The N-terminus interacts with L11 and the large rRNA to form the base of the stalk. The C-terminus forms an elongated spine to which L12 dimers bind in a sequential fashion forming a multimeric L10(L12)X complex.</text>
</comment>
<dbReference type="SUPFAM" id="SSF160369">
    <property type="entry name" value="Ribosomal protein L10-like"/>
    <property type="match status" value="1"/>
</dbReference>
<dbReference type="Pfam" id="PF00466">
    <property type="entry name" value="Ribosomal_L10"/>
    <property type="match status" value="1"/>
</dbReference>
<feature type="region of interest" description="Disordered" evidence="6">
    <location>
        <begin position="1"/>
        <end position="25"/>
    </location>
</feature>
<keyword evidence="2 5" id="KW-0689">Ribosomal protein</keyword>
<proteinExistence type="inferred from homology"/>
<organism evidence="7 8">
    <name type="scientific">Nocardia arthritidis</name>
    <dbReference type="NCBI Taxonomy" id="228602"/>
    <lineage>
        <taxon>Bacteria</taxon>
        <taxon>Bacillati</taxon>
        <taxon>Actinomycetota</taxon>
        <taxon>Actinomycetes</taxon>
        <taxon>Mycobacteriales</taxon>
        <taxon>Nocardiaceae</taxon>
        <taxon>Nocardia</taxon>
    </lineage>
</organism>
<evidence type="ECO:0000313" key="8">
    <source>
        <dbReference type="Proteomes" id="UP000503540"/>
    </source>
</evidence>
<dbReference type="Gene3D" id="6.10.250.290">
    <property type="match status" value="1"/>
</dbReference>
<dbReference type="InterPro" id="IPR022973">
    <property type="entry name" value="Ribosomal_uL10_bac"/>
</dbReference>
<keyword evidence="8" id="KW-1185">Reference proteome</keyword>
<dbReference type="HAMAP" id="MF_00362">
    <property type="entry name" value="Ribosomal_uL10"/>
    <property type="match status" value="1"/>
</dbReference>
<keyword evidence="5" id="KW-0699">rRNA-binding</keyword>
<gene>
    <name evidence="5 7" type="primary">rplJ</name>
    <name evidence="7" type="ORF">F5544_40950</name>
</gene>
<sequence>MGSVEGPATLPAAHAGRTEAGNRSGHGPDCFCRAPERLASGAFVLSPAPESVVRRRTDHSERRRSMAKAEKVTAVAEIVEQFKSSTATVVTEYRGLPVSKLTELRRALGAEATYSVAKNTLVKRAAAEAGVEGLDDLFVGPTAITFITGEPVNAAKALKNFAKDNKALIIKGGYMDGAALSVSEVERIADLETREVLLAKLAGAMKGNLSKAAGLFNAPASQVARLAAALQEKKQAEGGAAAE</sequence>
<comment type="similarity">
    <text evidence="1 5">Belongs to the universal ribosomal protein uL10 family.</text>
</comment>
<dbReference type="Gene3D" id="3.30.70.1730">
    <property type="match status" value="1"/>
</dbReference>
<dbReference type="GO" id="GO:0070180">
    <property type="term" value="F:large ribosomal subunit rRNA binding"/>
    <property type="evidence" value="ECO:0007669"/>
    <property type="project" value="UniProtKB-UniRule"/>
</dbReference>
<evidence type="ECO:0000313" key="7">
    <source>
        <dbReference type="EMBL" id="QIS16004.1"/>
    </source>
</evidence>
<protein>
    <recommendedName>
        <fullName evidence="4 5">Large ribosomal subunit protein uL10</fullName>
    </recommendedName>
</protein>
<evidence type="ECO:0000256" key="2">
    <source>
        <dbReference type="ARBA" id="ARBA00022980"/>
    </source>
</evidence>
<evidence type="ECO:0000256" key="4">
    <source>
        <dbReference type="ARBA" id="ARBA00035202"/>
    </source>
</evidence>
<dbReference type="Proteomes" id="UP000503540">
    <property type="component" value="Chromosome"/>
</dbReference>
<name>A0A6G9YS29_9NOCA</name>
<evidence type="ECO:0000256" key="3">
    <source>
        <dbReference type="ARBA" id="ARBA00023274"/>
    </source>
</evidence>
<dbReference type="InterPro" id="IPR001790">
    <property type="entry name" value="Ribosomal_uL10"/>
</dbReference>
<reference evidence="7 8" key="1">
    <citation type="journal article" date="2019" name="ACS Chem. Biol.">
        <title>Identification and Mobilization of a Cryptic Antibiotic Biosynthesis Gene Locus from a Human-Pathogenic Nocardia Isolate.</title>
        <authorList>
            <person name="Herisse M."/>
            <person name="Ishida K."/>
            <person name="Porter J.L."/>
            <person name="Howden B."/>
            <person name="Hertweck C."/>
            <person name="Stinear T.P."/>
            <person name="Pidot S.J."/>
        </authorList>
    </citation>
    <scope>NUCLEOTIDE SEQUENCE [LARGE SCALE GENOMIC DNA]</scope>
    <source>
        <strain evidence="7 8">AUSMDU00012717</strain>
    </source>
</reference>